<gene>
    <name evidence="2" type="ORF">EDD38_4648</name>
</gene>
<dbReference type="InterPro" id="IPR016195">
    <property type="entry name" value="Pol/histidinol_Pase-like"/>
</dbReference>
<dbReference type="CDD" id="cd07432">
    <property type="entry name" value="PHP_HisPPase"/>
    <property type="match status" value="1"/>
</dbReference>
<dbReference type="PANTHER" id="PTHR42924:SF3">
    <property type="entry name" value="POLYMERASE_HISTIDINOL PHOSPHATASE N-TERMINAL DOMAIN-CONTAINING PROTEIN"/>
    <property type="match status" value="1"/>
</dbReference>
<accession>A0A3N4RZ89</accession>
<keyword evidence="3" id="KW-1185">Reference proteome</keyword>
<dbReference type="SMART" id="SM00481">
    <property type="entry name" value="POLIIIAc"/>
    <property type="match status" value="1"/>
</dbReference>
<evidence type="ECO:0000313" key="3">
    <source>
        <dbReference type="Proteomes" id="UP000266906"/>
    </source>
</evidence>
<dbReference type="Proteomes" id="UP000266906">
    <property type="component" value="Unassembled WGS sequence"/>
</dbReference>
<dbReference type="SUPFAM" id="SSF89550">
    <property type="entry name" value="PHP domain-like"/>
    <property type="match status" value="1"/>
</dbReference>
<dbReference type="GO" id="GO:0004534">
    <property type="term" value="F:5'-3' RNA exonuclease activity"/>
    <property type="evidence" value="ECO:0007669"/>
    <property type="project" value="TreeGrafter"/>
</dbReference>
<proteinExistence type="predicted"/>
<dbReference type="GO" id="GO:0035312">
    <property type="term" value="F:5'-3' DNA exonuclease activity"/>
    <property type="evidence" value="ECO:0007669"/>
    <property type="project" value="TreeGrafter"/>
</dbReference>
<name>A0A3N4RZ89_9ACTN</name>
<dbReference type="EMBL" id="RKQG01000001">
    <property type="protein sequence ID" value="RPE36279.1"/>
    <property type="molecule type" value="Genomic_DNA"/>
</dbReference>
<protein>
    <submittedName>
        <fullName evidence="2">Metal-dependent phosphoesterase TrpH</fullName>
    </submittedName>
</protein>
<feature type="domain" description="Polymerase/histidinol phosphatase N-terminal" evidence="1">
    <location>
        <begin position="18"/>
        <end position="82"/>
    </location>
</feature>
<sequence length="323" mass="34062">MDFPPTRLPGRGPGWYRGDLHVHSTHSDGELTPAALAAAARTAGLDFLAATEHNAAARPGTWGDAGGEDLLVLLGEEVTTGTGHWLALGLPPGRTADWRHRVGDPGFERALREVRGAGGLCVAAHPHAPYPGGELMYPLECFDAVEVWNGQWAADLPWNADNEAALAEWGRRLGAGTRAGRWQPAVGSSDTHLPGQLGTPQTVVRAEELSTVAILAAVRAGRSWIAGSAAVQLEFTAEAAGRTAGLGERLDTGGAPVELTVRLSGVPDGSTVHFRTVRGRAHRAPADEVVRWSTDAGQSGFVRIEVRRPGGRVVALTNPILLR</sequence>
<dbReference type="Gene3D" id="3.20.20.140">
    <property type="entry name" value="Metal-dependent hydrolases"/>
    <property type="match status" value="1"/>
</dbReference>
<organism evidence="2 3">
    <name type="scientific">Kitasatospora cineracea</name>
    <dbReference type="NCBI Taxonomy" id="88074"/>
    <lineage>
        <taxon>Bacteria</taxon>
        <taxon>Bacillati</taxon>
        <taxon>Actinomycetota</taxon>
        <taxon>Actinomycetes</taxon>
        <taxon>Kitasatosporales</taxon>
        <taxon>Streptomycetaceae</taxon>
        <taxon>Kitasatospora</taxon>
    </lineage>
</organism>
<dbReference type="InterPro" id="IPR052018">
    <property type="entry name" value="PHP_domain"/>
</dbReference>
<evidence type="ECO:0000259" key="1">
    <source>
        <dbReference type="SMART" id="SM00481"/>
    </source>
</evidence>
<reference evidence="2 3" key="1">
    <citation type="submission" date="2018-11" db="EMBL/GenBank/DDBJ databases">
        <title>Sequencing the genomes of 1000 actinobacteria strains.</title>
        <authorList>
            <person name="Klenk H.-P."/>
        </authorList>
    </citation>
    <scope>NUCLEOTIDE SEQUENCE [LARGE SCALE GENOMIC DNA]</scope>
    <source>
        <strain evidence="2 3">DSM 44781</strain>
    </source>
</reference>
<evidence type="ECO:0000313" key="2">
    <source>
        <dbReference type="EMBL" id="RPE36279.1"/>
    </source>
</evidence>
<dbReference type="RefSeq" id="WP_123819360.1">
    <property type="nucleotide sequence ID" value="NZ_RKQG01000001.1"/>
</dbReference>
<comment type="caution">
    <text evidence="2">The sequence shown here is derived from an EMBL/GenBank/DDBJ whole genome shotgun (WGS) entry which is preliminary data.</text>
</comment>
<dbReference type="InterPro" id="IPR003141">
    <property type="entry name" value="Pol/His_phosphatase_N"/>
</dbReference>
<dbReference type="AlphaFoldDB" id="A0A3N4RZ89"/>
<dbReference type="PANTHER" id="PTHR42924">
    <property type="entry name" value="EXONUCLEASE"/>
    <property type="match status" value="1"/>
</dbReference>
<dbReference type="NCBIfam" id="NF038032">
    <property type="entry name" value="CehA_McbA_metalo"/>
    <property type="match status" value="1"/>
</dbReference>